<evidence type="ECO:0000313" key="2">
    <source>
        <dbReference type="EMBL" id="KAL0909696.1"/>
    </source>
</evidence>
<gene>
    <name evidence="2" type="ORF">M5K25_020586</name>
</gene>
<dbReference type="Proteomes" id="UP001552299">
    <property type="component" value="Unassembled WGS sequence"/>
</dbReference>
<feature type="region of interest" description="Disordered" evidence="1">
    <location>
        <begin position="1"/>
        <end position="34"/>
    </location>
</feature>
<name>A0ABD0UHB7_DENTH</name>
<evidence type="ECO:0000313" key="3">
    <source>
        <dbReference type="Proteomes" id="UP001552299"/>
    </source>
</evidence>
<dbReference type="EMBL" id="JANQDX010000016">
    <property type="protein sequence ID" value="KAL0909696.1"/>
    <property type="molecule type" value="Genomic_DNA"/>
</dbReference>
<accession>A0ABD0UHB7</accession>
<comment type="caution">
    <text evidence="2">The sequence shown here is derived from an EMBL/GenBank/DDBJ whole genome shotgun (WGS) entry which is preliminary data.</text>
</comment>
<evidence type="ECO:0000256" key="1">
    <source>
        <dbReference type="SAM" id="MobiDB-lite"/>
    </source>
</evidence>
<proteinExistence type="predicted"/>
<reference evidence="2 3" key="1">
    <citation type="journal article" date="2024" name="Plant Biotechnol. J.">
        <title>Dendrobium thyrsiflorum genome and its molecular insights into genes involved in important horticultural traits.</title>
        <authorList>
            <person name="Chen B."/>
            <person name="Wang J.Y."/>
            <person name="Zheng P.J."/>
            <person name="Li K.L."/>
            <person name="Liang Y.M."/>
            <person name="Chen X.F."/>
            <person name="Zhang C."/>
            <person name="Zhao X."/>
            <person name="He X."/>
            <person name="Zhang G.Q."/>
            <person name="Liu Z.J."/>
            <person name="Xu Q."/>
        </authorList>
    </citation>
    <scope>NUCLEOTIDE SEQUENCE [LARGE SCALE GENOMIC DNA]</scope>
    <source>
        <strain evidence="2">GZMU011</strain>
    </source>
</reference>
<protein>
    <submittedName>
        <fullName evidence="2">Uncharacterized protein</fullName>
    </submittedName>
</protein>
<keyword evidence="3" id="KW-1185">Reference proteome</keyword>
<dbReference type="AlphaFoldDB" id="A0ABD0UHB7"/>
<sequence>MEREGEARSGLAQRKPCMDGLGSGGGGRFTHGDGRRVGRRLQRHGCKWDLAGDVNAGRRLGHGGSNAFGITRRTKEIIRGGGMELVLLKYRRSKRFERMMVKVFDVVYITLCEMNGIILGLIDTIVEGTKSKGNAQSTFRNLVDVRECKDAHWYVSSSQRMVGEWMMDSIKIPWFRHPGSSWSLFYLVRGGSRPNLTEGSLSAAMGCFIQGYLDLMPLGSIRALAITVYPAMPFGGKTAGASDRSGESCEISIHEMVVVALEMIGMEDVDILKQANGPGRRSAHREESYLHCRRAPVAAPNQNVVTSVPTGREVVEGATLNSNEEVGEVCERKIDGYLHCERAPVAAPGQNVVTSVPTGREVGQGAKSSGNEVKAGQERAMHARTRPFSATCTVNHYCSRRQIRHEQGFGLQVAGFLRWILSMGGRTIQVSVFTVHQLGKY</sequence>
<organism evidence="2 3">
    <name type="scientific">Dendrobium thyrsiflorum</name>
    <name type="common">Pinecone-like raceme dendrobium</name>
    <name type="synonym">Orchid</name>
    <dbReference type="NCBI Taxonomy" id="117978"/>
    <lineage>
        <taxon>Eukaryota</taxon>
        <taxon>Viridiplantae</taxon>
        <taxon>Streptophyta</taxon>
        <taxon>Embryophyta</taxon>
        <taxon>Tracheophyta</taxon>
        <taxon>Spermatophyta</taxon>
        <taxon>Magnoliopsida</taxon>
        <taxon>Liliopsida</taxon>
        <taxon>Asparagales</taxon>
        <taxon>Orchidaceae</taxon>
        <taxon>Epidendroideae</taxon>
        <taxon>Malaxideae</taxon>
        <taxon>Dendrobiinae</taxon>
        <taxon>Dendrobium</taxon>
    </lineage>
</organism>
<feature type="region of interest" description="Disordered" evidence="1">
    <location>
        <begin position="351"/>
        <end position="380"/>
    </location>
</feature>